<dbReference type="Proteomes" id="UP000314011">
    <property type="component" value="Unassembled WGS sequence"/>
</dbReference>
<sequence>MATTDTLEGRLLAQRKLLARIVAALKSDELDKFLSDRDHYDGHEEDPGSDPDGSYALEAALADELRLLSEEVARLRKG</sequence>
<dbReference type="OrthoDB" id="7619942at2"/>
<gene>
    <name evidence="2" type="ORF">FHY64_14425</name>
</gene>
<dbReference type="AlphaFoldDB" id="A0A5C5G9H2"/>
<feature type="region of interest" description="Disordered" evidence="1">
    <location>
        <begin position="35"/>
        <end position="55"/>
    </location>
</feature>
<feature type="compositionally biased region" description="Basic and acidic residues" evidence="1">
    <location>
        <begin position="35"/>
        <end position="46"/>
    </location>
</feature>
<evidence type="ECO:0000256" key="1">
    <source>
        <dbReference type="SAM" id="MobiDB-lite"/>
    </source>
</evidence>
<dbReference type="EMBL" id="VFFF01000002">
    <property type="protein sequence ID" value="TNY31223.1"/>
    <property type="molecule type" value="Genomic_DNA"/>
</dbReference>
<organism evidence="2 3">
    <name type="scientific">Pelagovum pacificum</name>
    <dbReference type="NCBI Taxonomy" id="2588711"/>
    <lineage>
        <taxon>Bacteria</taxon>
        <taxon>Pseudomonadati</taxon>
        <taxon>Pseudomonadota</taxon>
        <taxon>Alphaproteobacteria</taxon>
        <taxon>Rhodobacterales</taxon>
        <taxon>Paracoccaceae</taxon>
        <taxon>Pelagovum</taxon>
    </lineage>
</organism>
<protein>
    <submittedName>
        <fullName evidence="2">Uncharacterized protein</fullName>
    </submittedName>
</protein>
<evidence type="ECO:0000313" key="2">
    <source>
        <dbReference type="EMBL" id="TNY31223.1"/>
    </source>
</evidence>
<evidence type="ECO:0000313" key="3">
    <source>
        <dbReference type="Proteomes" id="UP000314011"/>
    </source>
</evidence>
<proteinExistence type="predicted"/>
<comment type="caution">
    <text evidence="2">The sequence shown here is derived from an EMBL/GenBank/DDBJ whole genome shotgun (WGS) entry which is preliminary data.</text>
</comment>
<name>A0A5C5G9H2_9RHOB</name>
<reference evidence="2 3" key="1">
    <citation type="submission" date="2019-06" db="EMBL/GenBank/DDBJ databases">
        <title>Genome of new Rhodobacteraceae sp. SM1903.</title>
        <authorList>
            <person name="Ren X."/>
        </authorList>
    </citation>
    <scope>NUCLEOTIDE SEQUENCE [LARGE SCALE GENOMIC DNA]</scope>
    <source>
        <strain evidence="2 3">SM1903</strain>
    </source>
</reference>
<accession>A0A5C5G9H2</accession>
<dbReference type="RefSeq" id="WP_140196027.1">
    <property type="nucleotide sequence ID" value="NZ_CP065915.1"/>
</dbReference>
<keyword evidence="3" id="KW-1185">Reference proteome</keyword>